<gene>
    <name evidence="2" type="ORF">H3146_04035</name>
</gene>
<feature type="transmembrane region" description="Helical" evidence="1">
    <location>
        <begin position="36"/>
        <end position="56"/>
    </location>
</feature>
<organism evidence="2 3">
    <name type="scientific">Streptomyces alkaliterrae</name>
    <dbReference type="NCBI Taxonomy" id="2213162"/>
    <lineage>
        <taxon>Bacteria</taxon>
        <taxon>Bacillati</taxon>
        <taxon>Actinomycetota</taxon>
        <taxon>Actinomycetes</taxon>
        <taxon>Kitasatosporales</taxon>
        <taxon>Streptomycetaceae</taxon>
        <taxon>Streptomyces</taxon>
    </lineage>
</organism>
<keyword evidence="1" id="KW-0472">Membrane</keyword>
<proteinExistence type="predicted"/>
<protein>
    <submittedName>
        <fullName evidence="2">Uncharacterized protein</fullName>
    </submittedName>
</protein>
<reference evidence="3" key="1">
    <citation type="submission" date="2020-05" db="EMBL/GenBank/DDBJ databases">
        <title>Classification of alakaliphilic streptomycetes isolated from an alkaline soil next to Lonar Crater, India and a proposal for the recognition of Streptomyces alkaliterrae sp. nov.</title>
        <authorList>
            <person name="Golinska P."/>
        </authorList>
    </citation>
    <scope>NUCLEOTIDE SEQUENCE [LARGE SCALE GENOMIC DNA]</scope>
    <source>
        <strain evidence="3">OF3</strain>
    </source>
</reference>
<keyword evidence="1" id="KW-1133">Transmembrane helix</keyword>
<evidence type="ECO:0000313" key="2">
    <source>
        <dbReference type="EMBL" id="MBB1252545.1"/>
    </source>
</evidence>
<keyword evidence="1" id="KW-0812">Transmembrane</keyword>
<accession>A0A7W3WI02</accession>
<dbReference type="RefSeq" id="WP_181353486.1">
    <property type="nucleotide sequence ID" value="NZ_JABJWZ010000019.1"/>
</dbReference>
<dbReference type="Proteomes" id="UP000525686">
    <property type="component" value="Unassembled WGS sequence"/>
</dbReference>
<evidence type="ECO:0000313" key="3">
    <source>
        <dbReference type="Proteomes" id="UP000525686"/>
    </source>
</evidence>
<dbReference type="EMBL" id="JABJWZ010000019">
    <property type="protein sequence ID" value="MBB1252545.1"/>
    <property type="molecule type" value="Genomic_DNA"/>
</dbReference>
<name>A0A7W3WI02_9ACTN</name>
<evidence type="ECO:0000256" key="1">
    <source>
        <dbReference type="SAM" id="Phobius"/>
    </source>
</evidence>
<comment type="caution">
    <text evidence="2">The sequence shown here is derived from an EMBL/GenBank/DDBJ whole genome shotgun (WGS) entry which is preliminary data.</text>
</comment>
<dbReference type="AlphaFoldDB" id="A0A7W3WI02"/>
<sequence length="102" mass="10530">MPVSLALCIAAVLVAMLLLVAAVAWSVLRRVDRVDLPVALLGLAHVISALCGLLPWGKPTPPPALPQARDGAPNTEPSAVPTVLLVRDETAGGGPLAQRRES</sequence>